<evidence type="ECO:0000256" key="5">
    <source>
        <dbReference type="ARBA" id="ARBA00023136"/>
    </source>
</evidence>
<accession>A0A8R1EGI0</accession>
<keyword evidence="4 6" id="KW-1133">Transmembrane helix</keyword>
<dbReference type="InterPro" id="IPR002184">
    <property type="entry name" value="7TM_GPCR_serpentine_rcpt_Srb"/>
</dbReference>
<dbReference type="PRINTS" id="PR00699">
    <property type="entry name" value="TMPROTEINSRB"/>
</dbReference>
<keyword evidence="8" id="KW-1185">Reference proteome</keyword>
<evidence type="ECO:0000256" key="3">
    <source>
        <dbReference type="ARBA" id="ARBA00022692"/>
    </source>
</evidence>
<evidence type="ECO:0000256" key="4">
    <source>
        <dbReference type="ARBA" id="ARBA00022989"/>
    </source>
</evidence>
<keyword evidence="5 6" id="KW-0472">Membrane</keyword>
<reference evidence="7" key="2">
    <citation type="submission" date="2022-06" db="UniProtKB">
        <authorList>
            <consortium name="EnsemblMetazoa"/>
        </authorList>
    </citation>
    <scope>IDENTIFICATION</scope>
    <source>
        <strain evidence="7">DF5081</strain>
    </source>
</reference>
<dbReference type="GO" id="GO:0004888">
    <property type="term" value="F:transmembrane signaling receptor activity"/>
    <property type="evidence" value="ECO:0007669"/>
    <property type="project" value="InterPro"/>
</dbReference>
<dbReference type="Pfam" id="PF02175">
    <property type="entry name" value="7TM_GPCR_Srb"/>
    <property type="match status" value="1"/>
</dbReference>
<evidence type="ECO:0000256" key="2">
    <source>
        <dbReference type="ARBA" id="ARBA00006860"/>
    </source>
</evidence>
<evidence type="ECO:0000313" key="8">
    <source>
        <dbReference type="Proteomes" id="UP000005237"/>
    </source>
</evidence>
<dbReference type="PANTHER" id="PTHR31216">
    <property type="entry name" value="SERPENTINE RECEPTOR CLASS BETA-1-RELATED-RELATED"/>
    <property type="match status" value="1"/>
</dbReference>
<organism evidence="7 8">
    <name type="scientific">Caenorhabditis japonica</name>
    <dbReference type="NCBI Taxonomy" id="281687"/>
    <lineage>
        <taxon>Eukaryota</taxon>
        <taxon>Metazoa</taxon>
        <taxon>Ecdysozoa</taxon>
        <taxon>Nematoda</taxon>
        <taxon>Chromadorea</taxon>
        <taxon>Rhabditida</taxon>
        <taxon>Rhabditina</taxon>
        <taxon>Rhabditomorpha</taxon>
        <taxon>Rhabditoidea</taxon>
        <taxon>Rhabditidae</taxon>
        <taxon>Peloderinae</taxon>
        <taxon>Caenorhabditis</taxon>
    </lineage>
</organism>
<protein>
    <submittedName>
        <fullName evidence="7">Uncharacterized protein</fullName>
    </submittedName>
</protein>
<proteinExistence type="inferred from homology"/>
<dbReference type="EnsemblMetazoa" id="CJA36394.1">
    <property type="protein sequence ID" value="CJA36394.1"/>
    <property type="gene ID" value="WBGene00212241"/>
</dbReference>
<comment type="similarity">
    <text evidence="2">Belongs to the nematode receptor-like protein srb family.</text>
</comment>
<feature type="transmembrane region" description="Helical" evidence="6">
    <location>
        <begin position="49"/>
        <end position="70"/>
    </location>
</feature>
<dbReference type="AlphaFoldDB" id="A0A8R1EGI0"/>
<dbReference type="GO" id="GO:0007606">
    <property type="term" value="P:sensory perception of chemical stimulus"/>
    <property type="evidence" value="ECO:0007669"/>
    <property type="project" value="InterPro"/>
</dbReference>
<keyword evidence="3 6" id="KW-0812">Transmembrane</keyword>
<comment type="subcellular location">
    <subcellularLocation>
        <location evidence="1">Membrane</location>
        <topology evidence="1">Multi-pass membrane protein</topology>
    </subcellularLocation>
</comment>
<sequence length="131" mass="14898">MDGPSENVRYPSGERVPAARPRCPGYHFLIPFFVNSSCDLIIENPLFKYVHVLVLFLMTVPMLLSVGFSVERIVAMALAHKYEHIRTFLGPLLVVFLVSKKRVPVDDQRCSTAREACRFTSENIIMTLKVQ</sequence>
<reference evidence="8" key="1">
    <citation type="submission" date="2010-08" db="EMBL/GenBank/DDBJ databases">
        <authorList>
            <consortium name="Caenorhabditis japonica Sequencing Consortium"/>
            <person name="Wilson R.K."/>
        </authorList>
    </citation>
    <scope>NUCLEOTIDE SEQUENCE [LARGE SCALE GENOMIC DNA]</scope>
    <source>
        <strain evidence="8">DF5081</strain>
    </source>
</reference>
<dbReference type="Proteomes" id="UP000005237">
    <property type="component" value="Unassembled WGS sequence"/>
</dbReference>
<name>A0A8R1EGI0_CAEJA</name>
<evidence type="ECO:0000256" key="1">
    <source>
        <dbReference type="ARBA" id="ARBA00004141"/>
    </source>
</evidence>
<evidence type="ECO:0000313" key="7">
    <source>
        <dbReference type="EnsemblMetazoa" id="CJA36394.1"/>
    </source>
</evidence>
<evidence type="ECO:0000256" key="6">
    <source>
        <dbReference type="SAM" id="Phobius"/>
    </source>
</evidence>
<dbReference type="GO" id="GO:0016020">
    <property type="term" value="C:membrane"/>
    <property type="evidence" value="ECO:0007669"/>
    <property type="project" value="UniProtKB-SubCell"/>
</dbReference>